<dbReference type="InterPro" id="IPR025246">
    <property type="entry name" value="IS30-like_HTH"/>
</dbReference>
<dbReference type="InterPro" id="IPR051917">
    <property type="entry name" value="Transposase-Integrase"/>
</dbReference>
<dbReference type="EMBL" id="CP065689">
    <property type="protein sequence ID" value="QPS59892.1"/>
    <property type="molecule type" value="Genomic_DNA"/>
</dbReference>
<dbReference type="KEGG" id="cmin:NCTC10288_01499"/>
<dbReference type="PANTHER" id="PTHR10948:SF23">
    <property type="entry name" value="TRANSPOSASE INSI FOR INSERTION SEQUENCE ELEMENT IS30A-RELATED"/>
    <property type="match status" value="1"/>
</dbReference>
<protein>
    <submittedName>
        <fullName evidence="3">IS30 family transposase</fullName>
    </submittedName>
    <submittedName>
        <fullName evidence="10">Transposase for insertion sequence element</fullName>
    </submittedName>
</protein>
<dbReference type="InterPro" id="IPR001584">
    <property type="entry name" value="Integrase_cat-core"/>
</dbReference>
<dbReference type="RefSeq" id="WP_052319781.1">
    <property type="nucleotide sequence ID" value="NZ_CP065689.1"/>
</dbReference>
<dbReference type="Proteomes" id="UP000594905">
    <property type="component" value="Chromosome"/>
</dbReference>
<reference evidence="3 14" key="2">
    <citation type="submission" date="2020-12" db="EMBL/GenBank/DDBJ databases">
        <title>FDA dAtabase for Regulatory Grade micrObial Sequences (FDA-ARGOS): Supporting development and validation of Infectious Disease Dx tests.</title>
        <authorList>
            <person name="Sproer C."/>
            <person name="Gronow S."/>
            <person name="Severitt S."/>
            <person name="Schroder I."/>
            <person name="Tallon L."/>
            <person name="Sadzewicz L."/>
            <person name="Zhao X."/>
            <person name="Boylan J."/>
            <person name="Ott S."/>
            <person name="Bowen H."/>
            <person name="Vavikolanu K."/>
            <person name="Mehta A."/>
            <person name="Aluvathingal J."/>
            <person name="Nadendla S."/>
            <person name="Lowell S."/>
            <person name="Myers T."/>
            <person name="Yan Y."/>
            <person name="Sichtig H."/>
        </authorList>
    </citation>
    <scope>NUCLEOTIDE SEQUENCE [LARGE SCALE GENOMIC DNA]</scope>
    <source>
        <strain evidence="3 14">FDAARGOS_894</strain>
    </source>
</reference>
<dbReference type="Pfam" id="PF00665">
    <property type="entry name" value="rve"/>
    <property type="match status" value="1"/>
</dbReference>
<dbReference type="KEGG" id="cmin:NCTC10288_00315"/>
<dbReference type="Proteomes" id="UP000249264">
    <property type="component" value="Chromosome 1"/>
</dbReference>
<evidence type="ECO:0000313" key="8">
    <source>
        <dbReference type="EMBL" id="SQH98209.1"/>
    </source>
</evidence>
<dbReference type="EMBL" id="CP065689">
    <property type="protein sequence ID" value="QPS58665.1"/>
    <property type="molecule type" value="Genomic_DNA"/>
</dbReference>
<evidence type="ECO:0000313" key="6">
    <source>
        <dbReference type="EMBL" id="QPS59892.1"/>
    </source>
</evidence>
<dbReference type="PANTHER" id="PTHR10948">
    <property type="entry name" value="TRANSPOSASE"/>
    <property type="match status" value="1"/>
</dbReference>
<dbReference type="PROSITE" id="PS50994">
    <property type="entry name" value="INTEGRASE"/>
    <property type="match status" value="1"/>
</dbReference>
<sequence length="494" mass="55976">MSGDEKLRERFVEAYLHDARPVSVILEELGVSKVQARAWRQAEGLNRARRQRSLVDQQYQQVVALVKSGRSVLSAIEEVGFPQSLAYRYLAQDGFELVRGNRGGTAQHDRDRIAQALKLVDAGKSYKEAGQAVDRSADTVKAWHHDHMSGRLILNDHPTESESKVGRGKRLIRHDRIAIAYLLKQGHTHREIAAQLGRNQSTISREIARGMTEHGYDALVAQKRAVDRLARPKPRKLDTNPQLRAFVIEGLNSKWSPEQISNFLARCFGKGGDMSISHETIYQALYIQAKGALRQELKVEKALRSGRTGRRPQSHLPARGNRSWIGEDYRISKRPASVEDRAIPGHWEGDLIIGQGGTTALVTCVERSTRYTMIRKLDVHDSATTVDKLIEMFTGKIRNITKTLTWDQGAELAQVDRLSIERGLAVYFCDPHSPWQRPTNENTNGLVRDFLPKGSDFSTLTDKRVQKIQDLLNGRPRKVLNWYTPEEKIQELFK</sequence>
<dbReference type="EMBL" id="LS483460">
    <property type="protein sequence ID" value="SQI00437.1"/>
    <property type="molecule type" value="Genomic_DNA"/>
</dbReference>
<dbReference type="GO" id="GO:0032196">
    <property type="term" value="P:transposition"/>
    <property type="evidence" value="ECO:0007669"/>
    <property type="project" value="TreeGrafter"/>
</dbReference>
<dbReference type="EMBL" id="LS483460">
    <property type="protein sequence ID" value="SQH98209.1"/>
    <property type="molecule type" value="Genomic_DNA"/>
</dbReference>
<dbReference type="GO" id="GO:0003676">
    <property type="term" value="F:nucleic acid binding"/>
    <property type="evidence" value="ECO:0007669"/>
    <property type="project" value="InterPro"/>
</dbReference>
<dbReference type="EMBL" id="CP065689">
    <property type="protein sequence ID" value="QPS59712.1"/>
    <property type="molecule type" value="Genomic_DNA"/>
</dbReference>
<proteinExistence type="predicted"/>
<evidence type="ECO:0000313" key="4">
    <source>
        <dbReference type="EMBL" id="QPS58698.1"/>
    </source>
</evidence>
<dbReference type="GO" id="GO:0005829">
    <property type="term" value="C:cytosol"/>
    <property type="evidence" value="ECO:0007669"/>
    <property type="project" value="TreeGrafter"/>
</dbReference>
<dbReference type="KEGG" id="cmin:NCTC10288_01535"/>
<dbReference type="InterPro" id="IPR053392">
    <property type="entry name" value="Transposase_IS30-like"/>
</dbReference>
<dbReference type="EMBL" id="CP065689">
    <property type="protein sequence ID" value="QPS58698.1"/>
    <property type="molecule type" value="Genomic_DNA"/>
</dbReference>
<dbReference type="SUPFAM" id="SSF46689">
    <property type="entry name" value="Homeodomain-like"/>
    <property type="match status" value="1"/>
</dbReference>
<dbReference type="InterPro" id="IPR012337">
    <property type="entry name" value="RNaseH-like_sf"/>
</dbReference>
<dbReference type="KEGG" id="cmin:NCTC10288_01749"/>
<accession>A0A2X4RDV3</accession>
<organism evidence="10 13">
    <name type="scientific">Corynebacterium minutissimum</name>
    <dbReference type="NCBI Taxonomy" id="38301"/>
    <lineage>
        <taxon>Bacteria</taxon>
        <taxon>Bacillati</taxon>
        <taxon>Actinomycetota</taxon>
        <taxon>Actinomycetes</taxon>
        <taxon>Mycobacteriales</taxon>
        <taxon>Corynebacteriaceae</taxon>
        <taxon>Corynebacterium</taxon>
    </lineage>
</organism>
<dbReference type="OrthoDB" id="9803231at2"/>
<evidence type="ECO:0000256" key="1">
    <source>
        <dbReference type="ARBA" id="ARBA00023172"/>
    </source>
</evidence>
<evidence type="ECO:0000313" key="13">
    <source>
        <dbReference type="Proteomes" id="UP000249264"/>
    </source>
</evidence>
<evidence type="ECO:0000313" key="14">
    <source>
        <dbReference type="Proteomes" id="UP000594905"/>
    </source>
</evidence>
<evidence type="ECO:0000313" key="9">
    <source>
        <dbReference type="EMBL" id="SQH98521.1"/>
    </source>
</evidence>
<dbReference type="InterPro" id="IPR009057">
    <property type="entry name" value="Homeodomain-like_sf"/>
</dbReference>
<evidence type="ECO:0000313" key="10">
    <source>
        <dbReference type="EMBL" id="SQI00191.1"/>
    </source>
</evidence>
<gene>
    <name evidence="5" type="ORF">I6G51_00345</name>
    <name evidence="6" type="ORF">I6G51_01355</name>
    <name evidence="7" type="ORF">I6G51_05750</name>
    <name evidence="3" type="ORF">I6G51_06815</name>
    <name evidence="4" type="ORF">I6G51_06990</name>
    <name evidence="8" type="ORF">NCTC10288_00108</name>
    <name evidence="9" type="ORF">NCTC10288_00315</name>
    <name evidence="10" type="ORF">NCTC10288_01499</name>
    <name evidence="11" type="ORF">NCTC10288_01535</name>
    <name evidence="12" type="ORF">NCTC10288_01749</name>
</gene>
<evidence type="ECO:0000313" key="11">
    <source>
        <dbReference type="EMBL" id="SQI00227.1"/>
    </source>
</evidence>
<dbReference type="GO" id="GO:0004803">
    <property type="term" value="F:transposase activity"/>
    <property type="evidence" value="ECO:0007669"/>
    <property type="project" value="TreeGrafter"/>
</dbReference>
<dbReference type="Pfam" id="PF13936">
    <property type="entry name" value="HTH_38"/>
    <property type="match status" value="1"/>
</dbReference>
<evidence type="ECO:0000259" key="2">
    <source>
        <dbReference type="PROSITE" id="PS50994"/>
    </source>
</evidence>
<dbReference type="SUPFAM" id="SSF53098">
    <property type="entry name" value="Ribonuclease H-like"/>
    <property type="match status" value="1"/>
</dbReference>
<dbReference type="EMBL" id="CP065689">
    <property type="protein sequence ID" value="QPS60674.1"/>
    <property type="molecule type" value="Genomic_DNA"/>
</dbReference>
<dbReference type="EMBL" id="LS483460">
    <property type="protein sequence ID" value="SQI00191.1"/>
    <property type="molecule type" value="Genomic_DNA"/>
</dbReference>
<evidence type="ECO:0000313" key="12">
    <source>
        <dbReference type="EMBL" id="SQI00437.1"/>
    </source>
</evidence>
<keyword evidence="14" id="KW-1185">Reference proteome</keyword>
<feature type="domain" description="Integrase catalytic" evidence="2">
    <location>
        <begin position="331"/>
        <end position="493"/>
    </location>
</feature>
<name>A0A2X4RDV3_9CORY</name>
<evidence type="ECO:0000313" key="7">
    <source>
        <dbReference type="EMBL" id="QPS60674.1"/>
    </source>
</evidence>
<dbReference type="GeneID" id="70783637"/>
<dbReference type="InterPro" id="IPR036397">
    <property type="entry name" value="RNaseH_sf"/>
</dbReference>
<dbReference type="AlphaFoldDB" id="A0A2X4RDV3"/>
<dbReference type="GO" id="GO:0015074">
    <property type="term" value="P:DNA integration"/>
    <property type="evidence" value="ECO:0007669"/>
    <property type="project" value="InterPro"/>
</dbReference>
<keyword evidence="1" id="KW-0233">DNA recombination</keyword>
<dbReference type="KEGG" id="cmin:NCTC10288_00108"/>
<dbReference type="GO" id="GO:0006310">
    <property type="term" value="P:DNA recombination"/>
    <property type="evidence" value="ECO:0007669"/>
    <property type="project" value="UniProtKB-KW"/>
</dbReference>
<evidence type="ECO:0000313" key="3">
    <source>
        <dbReference type="EMBL" id="QPS58665.1"/>
    </source>
</evidence>
<dbReference type="EMBL" id="LS483460">
    <property type="protein sequence ID" value="SQI00227.1"/>
    <property type="molecule type" value="Genomic_DNA"/>
</dbReference>
<dbReference type="EMBL" id="LS483460">
    <property type="protein sequence ID" value="SQH98521.1"/>
    <property type="molecule type" value="Genomic_DNA"/>
</dbReference>
<reference evidence="10 13" key="1">
    <citation type="submission" date="2018-06" db="EMBL/GenBank/DDBJ databases">
        <authorList>
            <consortium name="Pathogen Informatics"/>
            <person name="Doyle S."/>
        </authorList>
    </citation>
    <scope>NUCLEOTIDE SEQUENCE [LARGE SCALE GENOMIC DNA]</scope>
    <source>
        <strain evidence="10 13">NCTC10288</strain>
    </source>
</reference>
<evidence type="ECO:0000313" key="5">
    <source>
        <dbReference type="EMBL" id="QPS59712.1"/>
    </source>
</evidence>
<dbReference type="Gene3D" id="3.30.420.10">
    <property type="entry name" value="Ribonuclease H-like superfamily/Ribonuclease H"/>
    <property type="match status" value="1"/>
</dbReference>
<dbReference type="Pfam" id="PF13384">
    <property type="entry name" value="HTH_23"/>
    <property type="match status" value="1"/>
</dbReference>
<dbReference type="NCBIfam" id="NF033563">
    <property type="entry name" value="transpos_IS30"/>
    <property type="match status" value="1"/>
</dbReference>